<protein>
    <recommendedName>
        <fullName evidence="2">histidine kinase</fullName>
        <ecNumber evidence="2">2.7.13.3</ecNumber>
    </recommendedName>
</protein>
<keyword evidence="12" id="KW-1185">Reference proteome</keyword>
<dbReference type="FunFam" id="3.30.565.10:FF:000049">
    <property type="entry name" value="Two-component sensor histidine kinase"/>
    <property type="match status" value="1"/>
</dbReference>
<keyword evidence="4 11" id="KW-0808">Transferase</keyword>
<dbReference type="Pfam" id="PF12860">
    <property type="entry name" value="PAS_7"/>
    <property type="match status" value="2"/>
</dbReference>
<dbReference type="SUPFAM" id="SSF52172">
    <property type="entry name" value="CheY-like"/>
    <property type="match status" value="1"/>
</dbReference>
<comment type="catalytic activity">
    <reaction evidence="1">
        <text>ATP + protein L-histidine = ADP + protein N-phospho-L-histidine.</text>
        <dbReference type="EC" id="2.7.13.3"/>
    </reaction>
</comment>
<dbReference type="SMART" id="SM00388">
    <property type="entry name" value="HisKA"/>
    <property type="match status" value="1"/>
</dbReference>
<dbReference type="GO" id="GO:0000155">
    <property type="term" value="F:phosphorelay sensor kinase activity"/>
    <property type="evidence" value="ECO:0007669"/>
    <property type="project" value="InterPro"/>
</dbReference>
<dbReference type="InterPro" id="IPR001789">
    <property type="entry name" value="Sig_transdc_resp-reg_receiver"/>
</dbReference>
<feature type="domain" description="Histidine kinase" evidence="9">
    <location>
        <begin position="381"/>
        <end position="593"/>
    </location>
</feature>
<dbReference type="Gene3D" id="1.10.287.130">
    <property type="match status" value="1"/>
</dbReference>
<dbReference type="CDD" id="cd00082">
    <property type="entry name" value="HisKA"/>
    <property type="match status" value="1"/>
</dbReference>
<dbReference type="InterPro" id="IPR003661">
    <property type="entry name" value="HisK_dim/P_dom"/>
</dbReference>
<dbReference type="Proteomes" id="UP000043764">
    <property type="component" value="Unassembled WGS sequence"/>
</dbReference>
<evidence type="ECO:0000256" key="3">
    <source>
        <dbReference type="ARBA" id="ARBA00022553"/>
    </source>
</evidence>
<evidence type="ECO:0000259" key="9">
    <source>
        <dbReference type="PROSITE" id="PS50109"/>
    </source>
</evidence>
<dbReference type="PRINTS" id="PR00344">
    <property type="entry name" value="BCTRLSENSOR"/>
</dbReference>
<dbReference type="RefSeq" id="WP_050673819.1">
    <property type="nucleotide sequence ID" value="NZ_CVRL01000035.1"/>
</dbReference>
<dbReference type="EC" id="2.7.13.3" evidence="2"/>
<dbReference type="PROSITE" id="PS50109">
    <property type="entry name" value="HIS_KIN"/>
    <property type="match status" value="1"/>
</dbReference>
<evidence type="ECO:0000256" key="1">
    <source>
        <dbReference type="ARBA" id="ARBA00000085"/>
    </source>
</evidence>
<feature type="domain" description="Response regulatory" evidence="10">
    <location>
        <begin position="615"/>
        <end position="731"/>
    </location>
</feature>
<dbReference type="AlphaFoldDB" id="A0A0H5D3Z8"/>
<dbReference type="GO" id="GO:0009927">
    <property type="term" value="F:histidine phosphotransfer kinase activity"/>
    <property type="evidence" value="ECO:0007669"/>
    <property type="project" value="TreeGrafter"/>
</dbReference>
<dbReference type="PROSITE" id="PS50110">
    <property type="entry name" value="RESPONSE_REGULATORY"/>
    <property type="match status" value="1"/>
</dbReference>
<dbReference type="Pfam" id="PF02518">
    <property type="entry name" value="HATPase_c"/>
    <property type="match status" value="1"/>
</dbReference>
<evidence type="ECO:0000259" key="10">
    <source>
        <dbReference type="PROSITE" id="PS50110"/>
    </source>
</evidence>
<dbReference type="PANTHER" id="PTHR43047:SF9">
    <property type="entry name" value="HISTIDINE KINASE"/>
    <property type="match status" value="1"/>
</dbReference>
<dbReference type="STRING" id="481446.NIT7645_03025"/>
<dbReference type="Gene3D" id="3.30.565.10">
    <property type="entry name" value="Histidine kinase-like ATPase, C-terminal domain"/>
    <property type="match status" value="1"/>
</dbReference>
<evidence type="ECO:0000256" key="4">
    <source>
        <dbReference type="ARBA" id="ARBA00022679"/>
    </source>
</evidence>
<dbReference type="InterPro" id="IPR036890">
    <property type="entry name" value="HATPase_C_sf"/>
</dbReference>
<dbReference type="EMBL" id="CVRL01000035">
    <property type="protein sequence ID" value="CRL11937.1"/>
    <property type="molecule type" value="Genomic_DNA"/>
</dbReference>
<sequence length="736" mass="81471">MVQGLIDPRDTLERQNEKLLKIAATLMRRVEQDTDSSGLAYAQFERAALLEEEVRNRTRDLERTLDLLNLSNAKLAEANRETEAARANLTNAIEAVQEGFALFNAQDVLVMCNSRFGMHMPDLRDHLQPGLRFDAYVTLVSQNPALALPPGTTTADWALRRMTRHQDRSVMFNVRLHGDLWMQISEHRTPDGGTVILQTDVTDIMRLQHQERERLLDDQARLIRATLEHLNQGVCIFDTQRRLLGWNRLLGDLLAIPVGRFRLGSRFETILIRLREDFDFAGNITANEVATWAKQDGHRPALTFDIQNPAGRVLTVFMQDMPDGGFVISFTDVTQERQSARAMSEAKETLEQRVLERTLELEDALAEAERANASKSRFVAAASHDLLQPLSAAKLFVSALDGELPTGAPRDTLQKAANALDSVETLLEALLDISRLDSGRAQVHLAPVDLNHLLQQLMEEMRPMAEAKGLRLRLRPTDHAVLSDITYLRRILQNLLSNALRYTQTGGVLVGARATRNGLRLEIWDTGSGIAEADQTRIFGEFQRLNATASAADGMGLGLAIVDRACALLGHPLSLRSRLGRGTVFAVDLPRAGNPQPSPPPRHPERSGDPLSKLIVLLVEADTDLREALSLTMEQWGMDVLACADPAEAQSLIDEIGLPPDVMVADIPPTERPATARAMAALQDKHAPLPLCLISAGRGPQTQAVARQLNVPLLAKPLNPEHLRRFLVAQSPRAIL</sequence>
<feature type="region of interest" description="Disordered" evidence="8">
    <location>
        <begin position="588"/>
        <end position="609"/>
    </location>
</feature>
<evidence type="ECO:0000256" key="8">
    <source>
        <dbReference type="SAM" id="MobiDB-lite"/>
    </source>
</evidence>
<gene>
    <name evidence="11" type="primary">bvgS</name>
    <name evidence="11" type="ORF">NIT7321_02808</name>
</gene>
<dbReference type="InterPro" id="IPR036097">
    <property type="entry name" value="HisK_dim/P_sf"/>
</dbReference>
<organism evidence="11 12">
    <name type="scientific">Phaeobacter italicus</name>
    <dbReference type="NCBI Taxonomy" id="481446"/>
    <lineage>
        <taxon>Bacteria</taxon>
        <taxon>Pseudomonadati</taxon>
        <taxon>Pseudomonadota</taxon>
        <taxon>Alphaproteobacteria</taxon>
        <taxon>Rhodobacterales</taxon>
        <taxon>Roseobacteraceae</taxon>
        <taxon>Phaeobacter</taxon>
    </lineage>
</organism>
<name>A0A0H5D3Z8_9RHOB</name>
<reference evidence="12" key="1">
    <citation type="submission" date="2015-05" db="EMBL/GenBank/DDBJ databases">
        <authorList>
            <person name="Rodrigo-Torres Lidia"/>
            <person name="Arahal R.David."/>
        </authorList>
    </citation>
    <scope>NUCLEOTIDE SEQUENCE [LARGE SCALE GENOMIC DNA]</scope>
    <source>
        <strain evidence="12">CECT 7321</strain>
    </source>
</reference>
<feature type="coiled-coil region" evidence="7">
    <location>
        <begin position="333"/>
        <end position="367"/>
    </location>
</feature>
<keyword evidence="5" id="KW-0418">Kinase</keyword>
<dbReference type="InterPro" id="IPR004358">
    <property type="entry name" value="Sig_transdc_His_kin-like_C"/>
</dbReference>
<evidence type="ECO:0000256" key="2">
    <source>
        <dbReference type="ARBA" id="ARBA00012438"/>
    </source>
</evidence>
<dbReference type="Gene3D" id="3.40.50.2300">
    <property type="match status" value="1"/>
</dbReference>
<dbReference type="Gene3D" id="3.30.450.20">
    <property type="entry name" value="PAS domain"/>
    <property type="match status" value="1"/>
</dbReference>
<dbReference type="InterPro" id="IPR005467">
    <property type="entry name" value="His_kinase_dom"/>
</dbReference>
<feature type="coiled-coil region" evidence="7">
    <location>
        <begin position="61"/>
        <end position="99"/>
    </location>
</feature>
<evidence type="ECO:0000256" key="6">
    <source>
        <dbReference type="PROSITE-ProRule" id="PRU00169"/>
    </source>
</evidence>
<keyword evidence="3 6" id="KW-0597">Phosphoprotein</keyword>
<evidence type="ECO:0000256" key="7">
    <source>
        <dbReference type="SAM" id="Coils"/>
    </source>
</evidence>
<dbReference type="InterPro" id="IPR011006">
    <property type="entry name" value="CheY-like_superfamily"/>
</dbReference>
<dbReference type="SUPFAM" id="SSF55874">
    <property type="entry name" value="ATPase domain of HSP90 chaperone/DNA topoisomerase II/histidine kinase"/>
    <property type="match status" value="1"/>
</dbReference>
<dbReference type="InterPro" id="IPR003594">
    <property type="entry name" value="HATPase_dom"/>
</dbReference>
<evidence type="ECO:0000256" key="5">
    <source>
        <dbReference type="ARBA" id="ARBA00022777"/>
    </source>
</evidence>
<dbReference type="Pfam" id="PF00512">
    <property type="entry name" value="HisKA"/>
    <property type="match status" value="1"/>
</dbReference>
<dbReference type="PANTHER" id="PTHR43047">
    <property type="entry name" value="TWO-COMPONENT HISTIDINE PROTEIN KINASE"/>
    <property type="match status" value="1"/>
</dbReference>
<keyword evidence="7" id="KW-0175">Coiled coil</keyword>
<accession>A0A0H5D3Z8</accession>
<dbReference type="GO" id="GO:0005886">
    <property type="term" value="C:plasma membrane"/>
    <property type="evidence" value="ECO:0007669"/>
    <property type="project" value="TreeGrafter"/>
</dbReference>
<feature type="modified residue" description="4-aspartylphosphate" evidence="6">
    <location>
        <position position="666"/>
    </location>
</feature>
<evidence type="ECO:0000313" key="11">
    <source>
        <dbReference type="EMBL" id="CRL11937.1"/>
    </source>
</evidence>
<proteinExistence type="predicted"/>
<evidence type="ECO:0000313" key="12">
    <source>
        <dbReference type="Proteomes" id="UP000043764"/>
    </source>
</evidence>
<dbReference type="SUPFAM" id="SSF47384">
    <property type="entry name" value="Homodimeric domain of signal transducing histidine kinase"/>
    <property type="match status" value="1"/>
</dbReference>
<dbReference type="SMART" id="SM00387">
    <property type="entry name" value="HATPase_c"/>
    <property type="match status" value="1"/>
</dbReference>